<evidence type="ECO:0000256" key="2">
    <source>
        <dbReference type="SAM" id="SignalP"/>
    </source>
</evidence>
<evidence type="ECO:0008006" key="7">
    <source>
        <dbReference type="Google" id="ProtNLM"/>
    </source>
</evidence>
<evidence type="ECO:0000313" key="6">
    <source>
        <dbReference type="Proteomes" id="UP000297725"/>
    </source>
</evidence>
<accession>A0AAJ5JMP1</accession>
<feature type="chain" id="PRO_5042508177" description="SCP domain-containing protein" evidence="2">
    <location>
        <begin position="21"/>
        <end position="470"/>
    </location>
</feature>
<feature type="region of interest" description="Disordered" evidence="1">
    <location>
        <begin position="109"/>
        <end position="131"/>
    </location>
</feature>
<feature type="signal peptide" evidence="2">
    <location>
        <begin position="1"/>
        <end position="20"/>
    </location>
</feature>
<dbReference type="Gene3D" id="3.40.33.10">
    <property type="entry name" value="CAP"/>
    <property type="match status" value="1"/>
</dbReference>
<dbReference type="Proteomes" id="UP000297725">
    <property type="component" value="Unassembled WGS sequence"/>
</dbReference>
<gene>
    <name evidence="4" type="ORF">E4031_02035</name>
    <name evidence="3" type="ORF">E4Z98_03705</name>
</gene>
<name>A0AAJ5JMP1_9ENTE</name>
<reference evidence="3 5" key="2">
    <citation type="journal article" date="2020" name="Int. J. Syst. Evol. Microbiol.">
        <title>Vagococcus xieshaowenii sp. nov., isolated from snow finch (Montifringilla taczanowskii) cloacal content.</title>
        <authorList>
            <person name="Ge Y."/>
            <person name="Yang J."/>
            <person name="Lai X.H."/>
            <person name="Zhang G."/>
            <person name="Jin D."/>
            <person name="Lu S."/>
            <person name="Wang B."/>
            <person name="Huang Y."/>
            <person name="Huang Y."/>
            <person name="Ren Z."/>
            <person name="Zhang X."/>
            <person name="Xu J."/>
        </authorList>
    </citation>
    <scope>NUCLEOTIDE SEQUENCE [LARGE SCALE GENOMIC DNA]</scope>
    <source>
        <strain evidence="5">personal::cf-49</strain>
        <strain evidence="3">Personal::cf-49</strain>
    </source>
</reference>
<keyword evidence="2" id="KW-0732">Signal</keyword>
<dbReference type="EMBL" id="CP038865">
    <property type="protein sequence ID" value="QCA28460.1"/>
    <property type="molecule type" value="Genomic_DNA"/>
</dbReference>
<proteinExistence type="predicted"/>
<evidence type="ECO:0000256" key="1">
    <source>
        <dbReference type="SAM" id="MobiDB-lite"/>
    </source>
</evidence>
<dbReference type="InterPro" id="IPR035940">
    <property type="entry name" value="CAP_sf"/>
</dbReference>
<dbReference type="Proteomes" id="UP000296883">
    <property type="component" value="Chromosome"/>
</dbReference>
<evidence type="ECO:0000313" key="5">
    <source>
        <dbReference type="Proteomes" id="UP000296883"/>
    </source>
</evidence>
<keyword evidence="5" id="KW-1185">Reference proteome</keyword>
<reference evidence="4 6" key="1">
    <citation type="submission" date="2019-03" db="EMBL/GenBank/DDBJ databases">
        <title>Vagococcus sp. was isolated fron gut of Carduelis flavirostris.</title>
        <authorList>
            <person name="Ge Y."/>
        </authorList>
    </citation>
    <scope>NUCLEOTIDE SEQUENCE [LARGE SCALE GENOMIC DNA]</scope>
    <source>
        <strain evidence="4 6">CF-210</strain>
    </source>
</reference>
<dbReference type="AlphaFoldDB" id="A0AAJ5JMP1"/>
<dbReference type="RefSeq" id="WP_135253665.1">
    <property type="nucleotide sequence ID" value="NZ_CP038865.1"/>
</dbReference>
<sequence>MNKIIISSLLLLISPSLVSASLNKTTEESTSQTVVTSGSNIFNDTTTETVSTSTLTTEIIKEYSYDSQQNAETDTSNSQSLIMETTNETIEQPIPPTTKPAITVTKKAKHSATIVPKQETQSSNKTGTTKTNVTTTTIKKMANSTSTTPNTKKVVKKTNTPPQGKYYAFNRYVTVLKGKTNTWQNFNWVKKYDNAKIANKTYLAKGYYKHQNGTTYYSLYNNKGTWMGYISAGAIQQASGAQGKYFAYNKYVTVLKGKNNTWQNFNWVKKFNNTKVANNSYLAKGYYNHANGSTYYSLYNNKGTWMGYIKASATKPTPPKAAPIKETNFAKLKEKTPTYSASMSKKFEQAVNNYRQSKKRYVLPIKSSLQTTAKKEASKNTNTNYLKWTANHGRDGISTTFTIIGATNEKKAVEKCLSNFKNSPQHNKNLLDANRQYTASFGGAVYVMKTTINGTPVYQFVFNGYFGTNY</sequence>
<protein>
    <recommendedName>
        <fullName evidence="7">SCP domain-containing protein</fullName>
    </recommendedName>
</protein>
<dbReference type="EMBL" id="SRHU01000008">
    <property type="protein sequence ID" value="TFZ42785.1"/>
    <property type="molecule type" value="Genomic_DNA"/>
</dbReference>
<evidence type="ECO:0000313" key="3">
    <source>
        <dbReference type="EMBL" id="QCA28460.1"/>
    </source>
</evidence>
<organism evidence="4 6">
    <name type="scientific">Vagococcus xieshaowenii</name>
    <dbReference type="NCBI Taxonomy" id="2562451"/>
    <lineage>
        <taxon>Bacteria</taxon>
        <taxon>Bacillati</taxon>
        <taxon>Bacillota</taxon>
        <taxon>Bacilli</taxon>
        <taxon>Lactobacillales</taxon>
        <taxon>Enterococcaceae</taxon>
        <taxon>Vagococcus</taxon>
    </lineage>
</organism>
<evidence type="ECO:0000313" key="4">
    <source>
        <dbReference type="EMBL" id="TFZ42785.1"/>
    </source>
</evidence>